<accession>D0MFA5</accession>
<dbReference type="InterPro" id="IPR006879">
    <property type="entry name" value="YdjC-like"/>
</dbReference>
<evidence type="ECO:0000256" key="2">
    <source>
        <dbReference type="ARBA" id="ARBA00022723"/>
    </source>
</evidence>
<dbReference type="SUPFAM" id="SSF88713">
    <property type="entry name" value="Glycoside hydrolase/deacetylase"/>
    <property type="match status" value="1"/>
</dbReference>
<reference evidence="6 7" key="1">
    <citation type="journal article" date="2009" name="Stand. Genomic Sci.">
        <title>Complete genome sequence of Rhodothermus marinus type strain (R-10).</title>
        <authorList>
            <person name="Nolan M."/>
            <person name="Tindall B.J."/>
            <person name="Pomrenke H."/>
            <person name="Lapidus A."/>
            <person name="Copeland A."/>
            <person name="Glavina Del Rio T."/>
            <person name="Lucas S."/>
            <person name="Chen F."/>
            <person name="Tice H."/>
            <person name="Cheng J.F."/>
            <person name="Saunders E."/>
            <person name="Han C."/>
            <person name="Bruce D."/>
            <person name="Goodwin L."/>
            <person name="Chain P."/>
            <person name="Pitluck S."/>
            <person name="Ovchinikova G."/>
            <person name="Pati A."/>
            <person name="Ivanova N."/>
            <person name="Mavromatis K."/>
            <person name="Chen A."/>
            <person name="Palaniappan K."/>
            <person name="Land M."/>
            <person name="Hauser L."/>
            <person name="Chang Y.J."/>
            <person name="Jeffries C.D."/>
            <person name="Brettin T."/>
            <person name="Goker M."/>
            <person name="Bristow J."/>
            <person name="Eisen J.A."/>
            <person name="Markowitz V."/>
            <person name="Hugenholtz P."/>
            <person name="Kyrpides N.C."/>
            <person name="Klenk H.P."/>
            <person name="Detter J.C."/>
        </authorList>
    </citation>
    <scope>NUCLEOTIDE SEQUENCE [LARGE SCALE GENOMIC DNA]</scope>
    <source>
        <strain evidence="7">ATCC 43812 / DSM 4252 / R-10</strain>
    </source>
</reference>
<dbReference type="RefSeq" id="WP_012844971.1">
    <property type="nucleotide sequence ID" value="NC_013501.1"/>
</dbReference>
<keyword evidence="5" id="KW-0119">Carbohydrate metabolism</keyword>
<dbReference type="Pfam" id="PF04794">
    <property type="entry name" value="YdjC"/>
    <property type="match status" value="1"/>
</dbReference>
<dbReference type="PANTHER" id="PTHR31609:SF1">
    <property type="entry name" value="CARBOHYDRATE DEACETYLASE"/>
    <property type="match status" value="1"/>
</dbReference>
<dbReference type="GO" id="GO:0005975">
    <property type="term" value="P:carbohydrate metabolic process"/>
    <property type="evidence" value="ECO:0007669"/>
    <property type="project" value="InterPro"/>
</dbReference>
<dbReference type="CDD" id="cd10802">
    <property type="entry name" value="YdjC_TTHB029_like"/>
    <property type="match status" value="1"/>
</dbReference>
<dbReference type="AlphaFoldDB" id="D0MFA5"/>
<dbReference type="STRING" id="518766.Rmar_2484"/>
<dbReference type="GO" id="GO:0016787">
    <property type="term" value="F:hydrolase activity"/>
    <property type="evidence" value="ECO:0007669"/>
    <property type="project" value="UniProtKB-KW"/>
</dbReference>
<evidence type="ECO:0000313" key="6">
    <source>
        <dbReference type="EMBL" id="ACY49361.1"/>
    </source>
</evidence>
<evidence type="ECO:0000256" key="1">
    <source>
        <dbReference type="ARBA" id="ARBA00001946"/>
    </source>
</evidence>
<evidence type="ECO:0000256" key="4">
    <source>
        <dbReference type="ARBA" id="ARBA00022842"/>
    </source>
</evidence>
<protein>
    <submittedName>
        <fullName evidence="6">YdjC family protein</fullName>
    </submittedName>
</protein>
<evidence type="ECO:0000256" key="3">
    <source>
        <dbReference type="ARBA" id="ARBA00022801"/>
    </source>
</evidence>
<dbReference type="KEGG" id="rmr:Rmar_2484"/>
<dbReference type="HOGENOM" id="CLU_064244_0_0_10"/>
<dbReference type="Proteomes" id="UP000002221">
    <property type="component" value="Chromosome"/>
</dbReference>
<dbReference type="EMBL" id="CP001807">
    <property type="protein sequence ID" value="ACY49361.1"/>
    <property type="molecule type" value="Genomic_DNA"/>
</dbReference>
<dbReference type="PANTHER" id="PTHR31609">
    <property type="entry name" value="YDJC DEACETYLASE FAMILY MEMBER"/>
    <property type="match status" value="1"/>
</dbReference>
<sequence length="311" mass="35358">MKRLLVLLLPGFVWSLTLQAQSLLERLGYPPDARVLILHADDLGMAHSVNRASTEALEAGWISSASIMVPCPWFSEMAAYARTHPELDFGLHLTLTSEWKYYRWAGLLGPSMTPSLHSSAGYLHATTEEAVANMKPEEVAAELRAQILRAQDAGIPVTHLDTHMGVLFQTPELFAVYLQVGRENNLPVLIPREQLAQQAPHLLEMLTPNDLVIDRVWLVPTDTPPDRWLETYIRMIDNLPPGITELIVHLGYANDELEAITIDHPDFGAAWRARDLDVVRSEAFREALRRNHVILTTWRELYRRFRAQRHE</sequence>
<evidence type="ECO:0000313" key="7">
    <source>
        <dbReference type="Proteomes" id="UP000002221"/>
    </source>
</evidence>
<comment type="cofactor">
    <cofactor evidence="1">
        <name>Mg(2+)</name>
        <dbReference type="ChEBI" id="CHEBI:18420"/>
    </cofactor>
</comment>
<gene>
    <name evidence="6" type="ordered locus">Rmar_2484</name>
</gene>
<keyword evidence="2" id="KW-0479">Metal-binding</keyword>
<dbReference type="GO" id="GO:0019213">
    <property type="term" value="F:deacetylase activity"/>
    <property type="evidence" value="ECO:0007669"/>
    <property type="project" value="TreeGrafter"/>
</dbReference>
<dbReference type="OrthoDB" id="9774177at2"/>
<dbReference type="eggNOG" id="COG3394">
    <property type="taxonomic scope" value="Bacteria"/>
</dbReference>
<dbReference type="InterPro" id="IPR011330">
    <property type="entry name" value="Glyco_hydro/deAcase_b/a-brl"/>
</dbReference>
<evidence type="ECO:0000256" key="5">
    <source>
        <dbReference type="ARBA" id="ARBA00023277"/>
    </source>
</evidence>
<proteinExistence type="predicted"/>
<keyword evidence="4" id="KW-0460">Magnesium</keyword>
<name>D0MFA5_RHOM4</name>
<keyword evidence="7" id="KW-1185">Reference proteome</keyword>
<dbReference type="Gene3D" id="3.20.20.370">
    <property type="entry name" value="Glycoside hydrolase/deacetylase"/>
    <property type="match status" value="1"/>
</dbReference>
<dbReference type="GO" id="GO:0046872">
    <property type="term" value="F:metal ion binding"/>
    <property type="evidence" value="ECO:0007669"/>
    <property type="project" value="UniProtKB-KW"/>
</dbReference>
<organism evidence="6 7">
    <name type="scientific">Rhodothermus marinus (strain ATCC 43812 / DSM 4252 / R-10)</name>
    <name type="common">Rhodothermus obamensis</name>
    <dbReference type="NCBI Taxonomy" id="518766"/>
    <lineage>
        <taxon>Bacteria</taxon>
        <taxon>Pseudomonadati</taxon>
        <taxon>Rhodothermota</taxon>
        <taxon>Rhodothermia</taxon>
        <taxon>Rhodothermales</taxon>
        <taxon>Rhodothermaceae</taxon>
        <taxon>Rhodothermus</taxon>
    </lineage>
</organism>
<keyword evidence="3" id="KW-0378">Hydrolase</keyword>